<keyword evidence="3" id="KW-0964">Secreted</keyword>
<dbReference type="InterPro" id="IPR001534">
    <property type="entry name" value="Transthyretin-like"/>
</dbReference>
<dbReference type="EMBL" id="JAKKPZ010000107">
    <property type="protein sequence ID" value="KAI1701998.1"/>
    <property type="molecule type" value="Genomic_DNA"/>
</dbReference>
<comment type="caution">
    <text evidence="6">The sequence shown here is derived from an EMBL/GenBank/DDBJ whole genome shotgun (WGS) entry which is preliminary data.</text>
</comment>
<keyword evidence="4 5" id="KW-0732">Signal</keyword>
<evidence type="ECO:0000256" key="1">
    <source>
        <dbReference type="ARBA" id="ARBA00004613"/>
    </source>
</evidence>
<evidence type="ECO:0000256" key="3">
    <source>
        <dbReference type="ARBA" id="ARBA00022525"/>
    </source>
</evidence>
<dbReference type="Gene3D" id="2.60.40.3330">
    <property type="match status" value="1"/>
</dbReference>
<comment type="similarity">
    <text evidence="2">Belongs to the nematode transthyretin-like family.</text>
</comment>
<name>A0AAD4MP11_9BILA</name>
<dbReference type="InterPro" id="IPR038479">
    <property type="entry name" value="Transthyretin-like_sf"/>
</dbReference>
<organism evidence="6 7">
    <name type="scientific">Ditylenchus destructor</name>
    <dbReference type="NCBI Taxonomy" id="166010"/>
    <lineage>
        <taxon>Eukaryota</taxon>
        <taxon>Metazoa</taxon>
        <taxon>Ecdysozoa</taxon>
        <taxon>Nematoda</taxon>
        <taxon>Chromadorea</taxon>
        <taxon>Rhabditida</taxon>
        <taxon>Tylenchina</taxon>
        <taxon>Tylenchomorpha</taxon>
        <taxon>Sphaerularioidea</taxon>
        <taxon>Anguinidae</taxon>
        <taxon>Anguininae</taxon>
        <taxon>Ditylenchus</taxon>
    </lineage>
</organism>
<evidence type="ECO:0000313" key="6">
    <source>
        <dbReference type="EMBL" id="KAI1701998.1"/>
    </source>
</evidence>
<reference evidence="6" key="1">
    <citation type="submission" date="2022-01" db="EMBL/GenBank/DDBJ databases">
        <title>Genome Sequence Resource for Two Populations of Ditylenchus destructor, the Migratory Endoparasitic Phytonematode.</title>
        <authorList>
            <person name="Zhang H."/>
            <person name="Lin R."/>
            <person name="Xie B."/>
        </authorList>
    </citation>
    <scope>NUCLEOTIDE SEQUENCE</scope>
    <source>
        <strain evidence="6">BazhouSP</strain>
    </source>
</reference>
<dbReference type="GO" id="GO:0009986">
    <property type="term" value="C:cell surface"/>
    <property type="evidence" value="ECO:0007669"/>
    <property type="project" value="InterPro"/>
</dbReference>
<evidence type="ECO:0000256" key="2">
    <source>
        <dbReference type="ARBA" id="ARBA00010112"/>
    </source>
</evidence>
<feature type="chain" id="PRO_5042094512" evidence="5">
    <location>
        <begin position="20"/>
        <end position="150"/>
    </location>
</feature>
<protein>
    <submittedName>
        <fullName evidence="6">Transthyretin-like family domain-containing protein</fullName>
    </submittedName>
</protein>
<evidence type="ECO:0000256" key="5">
    <source>
        <dbReference type="SAM" id="SignalP"/>
    </source>
</evidence>
<proteinExistence type="inferred from homology"/>
<accession>A0AAD4MP11</accession>
<feature type="signal peptide" evidence="5">
    <location>
        <begin position="1"/>
        <end position="19"/>
    </location>
</feature>
<evidence type="ECO:0000256" key="4">
    <source>
        <dbReference type="ARBA" id="ARBA00022729"/>
    </source>
</evidence>
<dbReference type="Proteomes" id="UP001201812">
    <property type="component" value="Unassembled WGS sequence"/>
</dbReference>
<dbReference type="GO" id="GO:0005576">
    <property type="term" value="C:extracellular region"/>
    <property type="evidence" value="ECO:0007669"/>
    <property type="project" value="UniProtKB-SubCell"/>
</dbReference>
<sequence length="150" mass="16118">MPFIFLTLSAVLFLVPVAGLRLEDVKSSVYIKGSLSCGGQPVARANITMINLNGQETMGGAKPHESGEFQFAGVSGDPSPEVQVVIEHVCDARETCSPALTFYVRGEFVCPGTECMMDSNRTYTVGPIKVDSPLRKPPTEKGCQKIRGHA</sequence>
<gene>
    <name evidence="6" type="ORF">DdX_15782</name>
</gene>
<comment type="subcellular location">
    <subcellularLocation>
        <location evidence="1">Secreted</location>
    </subcellularLocation>
</comment>
<dbReference type="Pfam" id="PF01060">
    <property type="entry name" value="TTR-52"/>
    <property type="match status" value="1"/>
</dbReference>
<dbReference type="AlphaFoldDB" id="A0AAD4MP11"/>
<evidence type="ECO:0000313" key="7">
    <source>
        <dbReference type="Proteomes" id="UP001201812"/>
    </source>
</evidence>
<keyword evidence="7" id="KW-1185">Reference proteome</keyword>